<accession>F0EYD7</accession>
<dbReference type="HOGENOM" id="CLU_3290961_0_0_4"/>
<organism evidence="1 2">
    <name type="scientific">Kingella denitrificans ATCC 33394</name>
    <dbReference type="NCBI Taxonomy" id="888741"/>
    <lineage>
        <taxon>Bacteria</taxon>
        <taxon>Pseudomonadati</taxon>
        <taxon>Pseudomonadota</taxon>
        <taxon>Betaproteobacteria</taxon>
        <taxon>Neisseriales</taxon>
        <taxon>Neisseriaceae</taxon>
        <taxon>Kingella</taxon>
    </lineage>
</organism>
<gene>
    <name evidence="1" type="ORF">HMPREF9098_0871</name>
</gene>
<evidence type="ECO:0000313" key="1">
    <source>
        <dbReference type="EMBL" id="EGC17545.1"/>
    </source>
</evidence>
<reference evidence="1 2" key="1">
    <citation type="submission" date="2011-01" db="EMBL/GenBank/DDBJ databases">
        <authorList>
            <person name="Muzny D."/>
            <person name="Qin X."/>
            <person name="Deng J."/>
            <person name="Jiang H."/>
            <person name="Liu Y."/>
            <person name="Qu J."/>
            <person name="Song X.-Z."/>
            <person name="Zhang L."/>
            <person name="Thornton R."/>
            <person name="Coyle M."/>
            <person name="Francisco L."/>
            <person name="Jackson L."/>
            <person name="Javaid M."/>
            <person name="Korchina V."/>
            <person name="Kovar C."/>
            <person name="Mata R."/>
            <person name="Mathew T."/>
            <person name="Ngo R."/>
            <person name="Nguyen L."/>
            <person name="Nguyen N."/>
            <person name="Okwuonu G."/>
            <person name="Ongeri F."/>
            <person name="Pham C."/>
            <person name="Simmons D."/>
            <person name="Wilczek-Boney K."/>
            <person name="Hale W."/>
            <person name="Jakkamsetti A."/>
            <person name="Pham P."/>
            <person name="Ruth R."/>
            <person name="San Lucas F."/>
            <person name="Warren J."/>
            <person name="Zhang J."/>
            <person name="Zhao Z."/>
            <person name="Zhou C."/>
            <person name="Zhu D."/>
            <person name="Lee S."/>
            <person name="Bess C."/>
            <person name="Blankenburg K."/>
            <person name="Forbes L."/>
            <person name="Fu Q."/>
            <person name="Gubbala S."/>
            <person name="Hirani K."/>
            <person name="Jayaseelan J.C."/>
            <person name="Lara F."/>
            <person name="Munidasa M."/>
            <person name="Palculict T."/>
            <person name="Patil S."/>
            <person name="Pu L.-L."/>
            <person name="Saada N."/>
            <person name="Tang L."/>
            <person name="Weissenberger G."/>
            <person name="Zhu Y."/>
            <person name="Hemphill L."/>
            <person name="Shang Y."/>
            <person name="Youmans B."/>
            <person name="Ayvaz T."/>
            <person name="Ross M."/>
            <person name="Santibanez J."/>
            <person name="Aqrawi P."/>
            <person name="Gross S."/>
            <person name="Joshi V."/>
            <person name="Fowler G."/>
            <person name="Nazareth L."/>
            <person name="Reid J."/>
            <person name="Worley K."/>
            <person name="Petrosino J."/>
            <person name="Highlander S."/>
            <person name="Gibbs R."/>
        </authorList>
    </citation>
    <scope>NUCLEOTIDE SEQUENCE [LARGE SCALE GENOMIC DNA]</scope>
    <source>
        <strain evidence="1 2">ATCC 33394</strain>
    </source>
</reference>
<evidence type="ECO:0000313" key="2">
    <source>
        <dbReference type="Proteomes" id="UP000004088"/>
    </source>
</evidence>
<dbReference type="AlphaFoldDB" id="F0EYD7"/>
<keyword evidence="2" id="KW-1185">Reference proteome</keyword>
<comment type="caution">
    <text evidence="1">The sequence shown here is derived from an EMBL/GenBank/DDBJ whole genome shotgun (WGS) entry which is preliminary data.</text>
</comment>
<sequence length="40" mass="4787">MGCRLFLCGYSTKLNIFKFIFLSLKFKITKIYLDNLFKFA</sequence>
<dbReference type="STRING" id="888741.HMPREF9098_0871"/>
<name>F0EYD7_9NEIS</name>
<protein>
    <submittedName>
        <fullName evidence="1">Uncharacterized protein</fullName>
    </submittedName>
</protein>
<dbReference type="Proteomes" id="UP000004088">
    <property type="component" value="Unassembled WGS sequence"/>
</dbReference>
<dbReference type="EMBL" id="AEWV01000015">
    <property type="protein sequence ID" value="EGC17545.1"/>
    <property type="molecule type" value="Genomic_DNA"/>
</dbReference>
<proteinExistence type="predicted"/>